<keyword evidence="8" id="KW-1185">Reference proteome</keyword>
<comment type="caution">
    <text evidence="7">The sequence shown here is derived from an EMBL/GenBank/DDBJ whole genome shotgun (WGS) entry which is preliminary data.</text>
</comment>
<feature type="transmembrane region" description="Helical" evidence="6">
    <location>
        <begin position="126"/>
        <end position="146"/>
    </location>
</feature>
<dbReference type="RefSeq" id="WP_189472719.1">
    <property type="nucleotide sequence ID" value="NZ_BMXS01000037.1"/>
</dbReference>
<evidence type="ECO:0000256" key="4">
    <source>
        <dbReference type="ARBA" id="ARBA00022989"/>
    </source>
</evidence>
<feature type="transmembrane region" description="Helical" evidence="6">
    <location>
        <begin position="341"/>
        <end position="361"/>
    </location>
</feature>
<dbReference type="Pfam" id="PF13440">
    <property type="entry name" value="Polysacc_synt_3"/>
    <property type="match status" value="1"/>
</dbReference>
<evidence type="ECO:0000313" key="8">
    <source>
        <dbReference type="Proteomes" id="UP000653056"/>
    </source>
</evidence>
<evidence type="ECO:0000256" key="1">
    <source>
        <dbReference type="ARBA" id="ARBA00004651"/>
    </source>
</evidence>
<sequence length="430" mass="46398">MAGQRLARFIPKSRFVRNVGILTGGTVFAQGLAALALPILTRMYTPADFSLLAVYMSLLSLFTVISCLRFNIAIPLPEDDGDAINLVALSLLAALGSSVILAIPVLVDPTGTATLLGQPYMETYLWMVPLGVFMASVYSAFQYWASRKKRFGIITKTRMSRATGGAGAQLGFGAISPSPFGLIFGHMIYGGLGIIGLARSMWREDRTIFTKVRWGGVRRNARHYNRFPIYSVPEALFNTAGIQVPIIIIAAMAAGPEAGFLLLAMKVMGLPMGLVGSSVAQVYLAEAPSKLRSGTLTQFTRRNMLTLLKMGGAPLVAVGIASPLVFPYVFGEEWLRAGVAVAWMTPWFVLQFIASPISMVLHVTDNQLAAMLLQAFGLVLRVAAVFLTLQLAETWVIEVFALSGAMFYALYIAVILSVLSAQEKKTIGGN</sequence>
<dbReference type="PANTHER" id="PTHR30250:SF28">
    <property type="entry name" value="POLYSACCHARIDE BIOSYNTHESIS PROTEIN"/>
    <property type="match status" value="1"/>
</dbReference>
<accession>A0ABQ2ZAN0</accession>
<feature type="transmembrane region" description="Helical" evidence="6">
    <location>
        <begin position="235"/>
        <end position="254"/>
    </location>
</feature>
<keyword evidence="2" id="KW-1003">Cell membrane</keyword>
<dbReference type="Proteomes" id="UP000653056">
    <property type="component" value="Unassembled WGS sequence"/>
</dbReference>
<feature type="transmembrane region" description="Helical" evidence="6">
    <location>
        <begin position="368"/>
        <end position="389"/>
    </location>
</feature>
<keyword evidence="5 6" id="KW-0472">Membrane</keyword>
<evidence type="ECO:0000256" key="2">
    <source>
        <dbReference type="ARBA" id="ARBA00022475"/>
    </source>
</evidence>
<evidence type="ECO:0000256" key="5">
    <source>
        <dbReference type="ARBA" id="ARBA00023136"/>
    </source>
</evidence>
<feature type="transmembrane region" description="Helical" evidence="6">
    <location>
        <begin position="306"/>
        <end position="329"/>
    </location>
</feature>
<evidence type="ECO:0000256" key="6">
    <source>
        <dbReference type="SAM" id="Phobius"/>
    </source>
</evidence>
<comment type="subcellular location">
    <subcellularLocation>
        <location evidence="1">Cell membrane</location>
        <topology evidence="1">Multi-pass membrane protein</topology>
    </subcellularLocation>
</comment>
<organism evidence="7 8">
    <name type="scientific">Litchfieldella qijiaojingensis</name>
    <dbReference type="NCBI Taxonomy" id="980347"/>
    <lineage>
        <taxon>Bacteria</taxon>
        <taxon>Pseudomonadati</taxon>
        <taxon>Pseudomonadota</taxon>
        <taxon>Gammaproteobacteria</taxon>
        <taxon>Oceanospirillales</taxon>
        <taxon>Halomonadaceae</taxon>
        <taxon>Litchfieldella</taxon>
    </lineage>
</organism>
<dbReference type="EMBL" id="BMXS01000037">
    <property type="protein sequence ID" value="GGY10146.1"/>
    <property type="molecule type" value="Genomic_DNA"/>
</dbReference>
<proteinExistence type="predicted"/>
<keyword evidence="4 6" id="KW-1133">Transmembrane helix</keyword>
<evidence type="ECO:0000313" key="7">
    <source>
        <dbReference type="EMBL" id="GGY10146.1"/>
    </source>
</evidence>
<keyword evidence="3 6" id="KW-0812">Transmembrane</keyword>
<protein>
    <submittedName>
        <fullName evidence="7">Polysaccharide biosynthesis protein</fullName>
    </submittedName>
</protein>
<evidence type="ECO:0000256" key="3">
    <source>
        <dbReference type="ARBA" id="ARBA00022692"/>
    </source>
</evidence>
<dbReference type="InterPro" id="IPR050833">
    <property type="entry name" value="Poly_Biosynth_Transport"/>
</dbReference>
<reference evidence="8" key="1">
    <citation type="journal article" date="2019" name="Int. J. Syst. Evol. Microbiol.">
        <title>The Global Catalogue of Microorganisms (GCM) 10K type strain sequencing project: providing services to taxonomists for standard genome sequencing and annotation.</title>
        <authorList>
            <consortium name="The Broad Institute Genomics Platform"/>
            <consortium name="The Broad Institute Genome Sequencing Center for Infectious Disease"/>
            <person name="Wu L."/>
            <person name="Ma J."/>
        </authorList>
    </citation>
    <scope>NUCLEOTIDE SEQUENCE [LARGE SCALE GENOMIC DNA]</scope>
    <source>
        <strain evidence="8">KCTC 22228</strain>
    </source>
</reference>
<name>A0ABQ2ZAN0_9GAMM</name>
<gene>
    <name evidence="7" type="ORF">GCM10007160_41670</name>
</gene>
<feature type="transmembrane region" description="Helical" evidence="6">
    <location>
        <begin position="84"/>
        <end position="106"/>
    </location>
</feature>
<feature type="transmembrane region" description="Helical" evidence="6">
    <location>
        <begin position="395"/>
        <end position="419"/>
    </location>
</feature>
<feature type="transmembrane region" description="Helical" evidence="6">
    <location>
        <begin position="52"/>
        <end position="72"/>
    </location>
</feature>
<dbReference type="PANTHER" id="PTHR30250">
    <property type="entry name" value="PST FAMILY PREDICTED COLANIC ACID TRANSPORTER"/>
    <property type="match status" value="1"/>
</dbReference>
<feature type="transmembrane region" description="Helical" evidence="6">
    <location>
        <begin position="21"/>
        <end position="40"/>
    </location>
</feature>